<dbReference type="InterPro" id="IPR021833">
    <property type="entry name" value="DUF3425"/>
</dbReference>
<feature type="compositionally biased region" description="Low complexity" evidence="2">
    <location>
        <begin position="220"/>
        <end position="253"/>
    </location>
</feature>
<dbReference type="HOGENOM" id="CLU_020925_1_0_1"/>
<dbReference type="Proteomes" id="UP000012174">
    <property type="component" value="Unassembled WGS sequence"/>
</dbReference>
<keyword evidence="1" id="KW-0175">Coiled coil</keyword>
<evidence type="ECO:0000313" key="3">
    <source>
        <dbReference type="EMBL" id="EMR68692.1"/>
    </source>
</evidence>
<protein>
    <submittedName>
        <fullName evidence="3">Putative bzip transcription protein</fullName>
    </submittedName>
</protein>
<feature type="region of interest" description="Disordered" evidence="2">
    <location>
        <begin position="587"/>
        <end position="611"/>
    </location>
</feature>
<dbReference type="CDD" id="cd14688">
    <property type="entry name" value="bZIP_YAP"/>
    <property type="match status" value="1"/>
</dbReference>
<feature type="region of interest" description="Disordered" evidence="2">
    <location>
        <begin position="191"/>
        <end position="271"/>
    </location>
</feature>
<dbReference type="eggNOG" id="ENOG502RZFH">
    <property type="taxonomic scope" value="Eukaryota"/>
</dbReference>
<name>M7SWP3_EUTLA</name>
<dbReference type="EMBL" id="KB706192">
    <property type="protein sequence ID" value="EMR68692.1"/>
    <property type="molecule type" value="Genomic_DNA"/>
</dbReference>
<dbReference type="Pfam" id="PF11905">
    <property type="entry name" value="DUF3425"/>
    <property type="match status" value="1"/>
</dbReference>
<evidence type="ECO:0000313" key="4">
    <source>
        <dbReference type="Proteomes" id="UP000012174"/>
    </source>
</evidence>
<dbReference type="KEGG" id="ela:UCREL1_4294"/>
<dbReference type="PANTHER" id="PTHR37012:SF2">
    <property type="entry name" value="BZIP DOMAIN-CONTAINING PROTEIN-RELATED"/>
    <property type="match status" value="1"/>
</dbReference>
<organism evidence="3 4">
    <name type="scientific">Eutypa lata (strain UCR-EL1)</name>
    <name type="common">Grapevine dieback disease fungus</name>
    <name type="synonym">Eutypa armeniacae</name>
    <dbReference type="NCBI Taxonomy" id="1287681"/>
    <lineage>
        <taxon>Eukaryota</taxon>
        <taxon>Fungi</taxon>
        <taxon>Dikarya</taxon>
        <taxon>Ascomycota</taxon>
        <taxon>Pezizomycotina</taxon>
        <taxon>Sordariomycetes</taxon>
        <taxon>Xylariomycetidae</taxon>
        <taxon>Xylariales</taxon>
        <taxon>Diatrypaceae</taxon>
        <taxon>Eutypa</taxon>
    </lineage>
</organism>
<accession>M7SWP3</accession>
<reference evidence="4" key="1">
    <citation type="journal article" date="2013" name="Genome Announc.">
        <title>Draft genome sequence of the grapevine dieback fungus Eutypa lata UCR-EL1.</title>
        <authorList>
            <person name="Blanco-Ulate B."/>
            <person name="Rolshausen P.E."/>
            <person name="Cantu D."/>
        </authorList>
    </citation>
    <scope>NUCLEOTIDE SEQUENCE [LARGE SCALE GENOMIC DNA]</scope>
    <source>
        <strain evidence="4">UCR-EL1</strain>
    </source>
</reference>
<proteinExistence type="predicted"/>
<feature type="region of interest" description="Disordered" evidence="2">
    <location>
        <begin position="1"/>
        <end position="108"/>
    </location>
</feature>
<evidence type="ECO:0000256" key="1">
    <source>
        <dbReference type="SAM" id="Coils"/>
    </source>
</evidence>
<sequence>MVPSSTVPPYSSSSFSTRIVPSVSPPDANTAASPTLGVPSGSEGRSGSLPPVGPRKHDLSYDIALSPDSTASPPATGPYIGPDGSLTTGEDHRAKRRKNGPGSRGVANLTPEQLAKKRANDREAQRAVRERTKHQIEQLENRIRELTSLQPYQELQAVIRAKEAVEAENAEIKNRLASIMALIQPVLSGHQGAGVGEQASAAPRPMHNTLPVHPAPPPSVLSAVSPANNPSPDASTTAPSTTAASPTTVDTPPYSSGRNLNAPPHPPLSPRLSHVKVVGQRRQDLLHNLDLGAGEQLQLNFLLDPSQRVNKFQNGLHESRDSSPACQHLLMKQEWSGASFPPDVNPASGLPAHRESWVTYSAPIKNCSPTSTLDNLLLAFIHERRQRAAEGIPTQEVVGPRYPSVSSLLNPATNAYVHPMSKVFADILTTFPGLCTLPERVAVLYYMFLNMRWWINPSQENFDLLPRWARPVPAQQSTPHPAWIDHVPFPRMREKLVREYNPSEYLFDDFFIPYTGTLSVNWPYEPEDALLQTADSSELLINPVFERHLRRLQNWTLGEAFDRAYPQLRGTYNLKMTMKTKTTAAEVTGTGTTTAGTGRSASKSTATTPLS</sequence>
<dbReference type="STRING" id="1287681.M7SWP3"/>
<dbReference type="AlphaFoldDB" id="M7SWP3"/>
<dbReference type="PANTHER" id="PTHR37012">
    <property type="entry name" value="B-ZIP TRANSCRIPTION FACTOR (EUROFUNG)-RELATED"/>
    <property type="match status" value="1"/>
</dbReference>
<feature type="coiled-coil region" evidence="1">
    <location>
        <begin position="122"/>
        <end position="182"/>
    </location>
</feature>
<evidence type="ECO:0000256" key="2">
    <source>
        <dbReference type="SAM" id="MobiDB-lite"/>
    </source>
</evidence>
<dbReference type="OrthoDB" id="4161589at2759"/>
<dbReference type="OMA" id="MRWQIEP"/>
<keyword evidence="4" id="KW-1185">Reference proteome</keyword>
<dbReference type="Gene3D" id="1.20.5.170">
    <property type="match status" value="1"/>
</dbReference>
<feature type="compositionally biased region" description="Low complexity" evidence="2">
    <location>
        <begin position="1"/>
        <end position="17"/>
    </location>
</feature>
<gene>
    <name evidence="3" type="ORF">UCREL1_4294</name>
</gene>